<dbReference type="RefSeq" id="WP_324268800.1">
    <property type="nucleotide sequence ID" value="NZ_JAWLNX010000027.1"/>
</dbReference>
<evidence type="ECO:0000313" key="3">
    <source>
        <dbReference type="EMBL" id="MEB3371365.1"/>
    </source>
</evidence>
<name>A0ABU6AIK1_9PSEU</name>
<gene>
    <name evidence="3" type="ORF">R4I43_28560</name>
</gene>
<dbReference type="EMBL" id="JAWLNX010000027">
    <property type="protein sequence ID" value="MEB3371365.1"/>
    <property type="molecule type" value="Genomic_DNA"/>
</dbReference>
<proteinExistence type="inferred from homology"/>
<dbReference type="InterPro" id="IPR018376">
    <property type="entry name" value="Enoyl-CoA_hyd/isom_CS"/>
</dbReference>
<dbReference type="PANTHER" id="PTHR11941:SF54">
    <property type="entry name" value="ENOYL-COA HYDRATASE, MITOCHONDRIAL"/>
    <property type="match status" value="1"/>
</dbReference>
<keyword evidence="4" id="KW-1185">Reference proteome</keyword>
<protein>
    <submittedName>
        <fullName evidence="3">Enoyl-CoA hydratase/isomerase family protein</fullName>
    </submittedName>
</protein>
<dbReference type="InterPro" id="IPR001753">
    <property type="entry name" value="Enoyl-CoA_hydra/iso"/>
</dbReference>
<organism evidence="3 4">
    <name type="scientific">Saccharopolyspora mangrovi</name>
    <dbReference type="NCBI Taxonomy" id="3082379"/>
    <lineage>
        <taxon>Bacteria</taxon>
        <taxon>Bacillati</taxon>
        <taxon>Actinomycetota</taxon>
        <taxon>Actinomycetes</taxon>
        <taxon>Pseudonocardiales</taxon>
        <taxon>Pseudonocardiaceae</taxon>
        <taxon>Saccharopolyspora</taxon>
    </lineage>
</organism>
<accession>A0ABU6AIK1</accession>
<dbReference type="Pfam" id="PF00378">
    <property type="entry name" value="ECH_1"/>
    <property type="match status" value="1"/>
</dbReference>
<sequence>MSSVDYQLVDDLSVLTISHDKAPLLEPGLMSQLGTQVGKARADNARALLLRAEGPVFLAGADVAGFKGMSETEARALFTDYMSVVHDIESLDVPTVAAVQGMCLGGGLELSLACDLVVAQRATMFGQVEVLLGAVPFLGGTQRLAQRCGASRALEITYSGSLYTADTFASWGIVSKVIHEDHFETKAMSLAASLASGPTAAHRVSKQVLRTARTKGMRDADELLLQLGPTLLETADMQTAVDVMLTRGSREFMKDPKQVEFRGA</sequence>
<dbReference type="InterPro" id="IPR029045">
    <property type="entry name" value="ClpP/crotonase-like_dom_sf"/>
</dbReference>
<evidence type="ECO:0000313" key="4">
    <source>
        <dbReference type="Proteomes" id="UP001327093"/>
    </source>
</evidence>
<dbReference type="Gene3D" id="3.90.226.10">
    <property type="entry name" value="2-enoyl-CoA Hydratase, Chain A, domain 1"/>
    <property type="match status" value="1"/>
</dbReference>
<reference evidence="3 4" key="1">
    <citation type="submission" date="2023-10" db="EMBL/GenBank/DDBJ databases">
        <title>Saccharopolyspora sp. nov., isolated from mangrove soil.</title>
        <authorList>
            <person name="Lu Y."/>
            <person name="Liu W."/>
        </authorList>
    </citation>
    <scope>NUCLEOTIDE SEQUENCE [LARGE SCALE GENOMIC DNA]</scope>
    <source>
        <strain evidence="3 4">S2-29</strain>
    </source>
</reference>
<dbReference type="CDD" id="cd06558">
    <property type="entry name" value="crotonase-like"/>
    <property type="match status" value="1"/>
</dbReference>
<evidence type="ECO:0000256" key="1">
    <source>
        <dbReference type="ARBA" id="ARBA00005254"/>
    </source>
</evidence>
<dbReference type="PROSITE" id="PS00166">
    <property type="entry name" value="ENOYL_COA_HYDRATASE"/>
    <property type="match status" value="1"/>
</dbReference>
<dbReference type="PANTHER" id="PTHR11941">
    <property type="entry name" value="ENOYL-COA HYDRATASE-RELATED"/>
    <property type="match status" value="1"/>
</dbReference>
<dbReference type="Proteomes" id="UP001327093">
    <property type="component" value="Unassembled WGS sequence"/>
</dbReference>
<evidence type="ECO:0000256" key="2">
    <source>
        <dbReference type="RuleBase" id="RU003707"/>
    </source>
</evidence>
<dbReference type="SUPFAM" id="SSF52096">
    <property type="entry name" value="ClpP/crotonase"/>
    <property type="match status" value="1"/>
</dbReference>
<comment type="caution">
    <text evidence="3">The sequence shown here is derived from an EMBL/GenBank/DDBJ whole genome shotgun (WGS) entry which is preliminary data.</text>
</comment>
<comment type="similarity">
    <text evidence="1 2">Belongs to the enoyl-CoA hydratase/isomerase family.</text>
</comment>